<dbReference type="EMBL" id="UZAI01004305">
    <property type="protein sequence ID" value="VDO85487.1"/>
    <property type="molecule type" value="Genomic_DNA"/>
</dbReference>
<proteinExistence type="predicted"/>
<evidence type="ECO:0000313" key="1">
    <source>
        <dbReference type="EMBL" id="VDO85487.1"/>
    </source>
</evidence>
<evidence type="ECO:0000313" key="2">
    <source>
        <dbReference type="Proteomes" id="UP000277204"/>
    </source>
</evidence>
<dbReference type="Proteomes" id="UP000277204">
    <property type="component" value="Unassembled WGS sequence"/>
</dbReference>
<sequence>MVVRGSHQEILDPGFVLCGHYVLRFRWWLEVVNRKQGFLLTTSNHHLKHRKYIRFV</sequence>
<organism evidence="1 2">
    <name type="scientific">Schistosoma margrebowiei</name>
    <dbReference type="NCBI Taxonomy" id="48269"/>
    <lineage>
        <taxon>Eukaryota</taxon>
        <taxon>Metazoa</taxon>
        <taxon>Spiralia</taxon>
        <taxon>Lophotrochozoa</taxon>
        <taxon>Platyhelminthes</taxon>
        <taxon>Trematoda</taxon>
        <taxon>Digenea</taxon>
        <taxon>Strigeidida</taxon>
        <taxon>Schistosomatoidea</taxon>
        <taxon>Schistosomatidae</taxon>
        <taxon>Schistosoma</taxon>
    </lineage>
</organism>
<accession>A0A183LZM8</accession>
<name>A0A183LZM8_9TREM</name>
<keyword evidence="2" id="KW-1185">Reference proteome</keyword>
<reference evidence="1 2" key="1">
    <citation type="submission" date="2018-11" db="EMBL/GenBank/DDBJ databases">
        <authorList>
            <consortium name="Pathogen Informatics"/>
        </authorList>
    </citation>
    <scope>NUCLEOTIDE SEQUENCE [LARGE SCALE GENOMIC DNA]</scope>
    <source>
        <strain evidence="1 2">Zambia</strain>
    </source>
</reference>
<gene>
    <name evidence="1" type="ORF">SMRZ_LOCUS9253</name>
</gene>
<protein>
    <submittedName>
        <fullName evidence="1">Uncharacterized protein</fullName>
    </submittedName>
</protein>
<dbReference type="AlphaFoldDB" id="A0A183LZM8"/>